<dbReference type="Gene3D" id="4.10.320.10">
    <property type="entry name" value="E3-binding domain"/>
    <property type="match status" value="1"/>
</dbReference>
<evidence type="ECO:0000259" key="4">
    <source>
        <dbReference type="Pfam" id="PF23359"/>
    </source>
</evidence>
<dbReference type="EMBL" id="AP022588">
    <property type="protein sequence ID" value="BBY26169.1"/>
    <property type="molecule type" value="Genomic_DNA"/>
</dbReference>
<protein>
    <submittedName>
        <fullName evidence="5">Protein lsr2</fullName>
    </submittedName>
</protein>
<keyword evidence="1" id="KW-0238">DNA-binding</keyword>
<name>A0A7I7QIL4_9MYCO</name>
<feature type="region of interest" description="Disordered" evidence="2">
    <location>
        <begin position="57"/>
        <end position="108"/>
    </location>
</feature>
<keyword evidence="6" id="KW-1185">Reference proteome</keyword>
<proteinExistence type="predicted"/>
<dbReference type="GO" id="GO:0003677">
    <property type="term" value="F:DNA binding"/>
    <property type="evidence" value="ECO:0007669"/>
    <property type="project" value="UniProtKB-KW"/>
</dbReference>
<dbReference type="InterPro" id="IPR055370">
    <property type="entry name" value="Lsr2_DNA-bd"/>
</dbReference>
<evidence type="ECO:0000313" key="5">
    <source>
        <dbReference type="EMBL" id="BBY26169.1"/>
    </source>
</evidence>
<feature type="compositionally biased region" description="Basic residues" evidence="2">
    <location>
        <begin position="67"/>
        <end position="78"/>
    </location>
</feature>
<feature type="domain" description="Lsr2 dimerization" evidence="3">
    <location>
        <begin position="1"/>
        <end position="60"/>
    </location>
</feature>
<evidence type="ECO:0000259" key="3">
    <source>
        <dbReference type="Pfam" id="PF11774"/>
    </source>
</evidence>
<dbReference type="KEGG" id="msei:MSEDJ_02650"/>
<evidence type="ECO:0000256" key="1">
    <source>
        <dbReference type="ARBA" id="ARBA00023125"/>
    </source>
</evidence>
<gene>
    <name evidence="5" type="ORF">MSEDJ_02650</name>
</gene>
<sequence>MAERIVRQLLDDLDQSEIVDGAGGTVDFAFQGTKYTIDLSNANIAKFEKALKPYIEAATAASGPPRKTSRGRKSKSSRRGSTAPARDSTAAIRGWATDNGHEVSARGRIPAAVIDAYESAHKRSR</sequence>
<dbReference type="GO" id="GO:0016746">
    <property type="term" value="F:acyltransferase activity"/>
    <property type="evidence" value="ECO:0007669"/>
    <property type="project" value="InterPro"/>
</dbReference>
<dbReference type="RefSeq" id="WP_163795272.1">
    <property type="nucleotide sequence ID" value="NZ_AP022588.1"/>
</dbReference>
<evidence type="ECO:0000256" key="2">
    <source>
        <dbReference type="SAM" id="MobiDB-lite"/>
    </source>
</evidence>
<dbReference type="Pfam" id="PF23359">
    <property type="entry name" value="Lsr2_DNA-bd"/>
    <property type="match status" value="1"/>
</dbReference>
<dbReference type="InterPro" id="IPR036625">
    <property type="entry name" value="E3-bd_dom_sf"/>
</dbReference>
<dbReference type="AlphaFoldDB" id="A0A7I7QIL4"/>
<feature type="domain" description="Lsr2 DNA-binding" evidence="4">
    <location>
        <begin position="85"/>
        <end position="120"/>
    </location>
</feature>
<dbReference type="Pfam" id="PF11774">
    <property type="entry name" value="Lsr2"/>
    <property type="match status" value="1"/>
</dbReference>
<evidence type="ECO:0000313" key="6">
    <source>
        <dbReference type="Proteomes" id="UP000467193"/>
    </source>
</evidence>
<organism evidence="5 6">
    <name type="scientific">Mycolicibacterium sediminis</name>
    <dbReference type="NCBI Taxonomy" id="1286180"/>
    <lineage>
        <taxon>Bacteria</taxon>
        <taxon>Bacillati</taxon>
        <taxon>Actinomycetota</taxon>
        <taxon>Actinomycetes</taxon>
        <taxon>Mycobacteriales</taxon>
        <taxon>Mycobacteriaceae</taxon>
        <taxon>Mycolicibacterium</taxon>
    </lineage>
</organism>
<reference evidence="5 6" key="1">
    <citation type="journal article" date="2019" name="Emerg. Microbes Infect.">
        <title>Comprehensive subspecies identification of 175 nontuberculous mycobacteria species based on 7547 genomic profiles.</title>
        <authorList>
            <person name="Matsumoto Y."/>
            <person name="Kinjo T."/>
            <person name="Motooka D."/>
            <person name="Nabeya D."/>
            <person name="Jung N."/>
            <person name="Uechi K."/>
            <person name="Horii T."/>
            <person name="Iida T."/>
            <person name="Fujita J."/>
            <person name="Nakamura S."/>
        </authorList>
    </citation>
    <scope>NUCLEOTIDE SEQUENCE [LARGE SCALE GENOMIC DNA]</scope>
    <source>
        <strain evidence="5 6">JCM 17899</strain>
    </source>
</reference>
<accession>A0A7I7QIL4</accession>
<dbReference type="InterPro" id="IPR024412">
    <property type="entry name" value="Lsr2_dim_dom"/>
</dbReference>
<dbReference type="InterPro" id="IPR042261">
    <property type="entry name" value="Lsr2-like_dimerization"/>
</dbReference>
<dbReference type="Gene3D" id="3.30.60.230">
    <property type="entry name" value="Lsr2, dimerization domain"/>
    <property type="match status" value="1"/>
</dbReference>
<dbReference type="Proteomes" id="UP000467193">
    <property type="component" value="Chromosome"/>
</dbReference>